<keyword evidence="2" id="KW-1185">Reference proteome</keyword>
<accession>A0A6C2U4N4</accession>
<protein>
    <recommendedName>
        <fullName evidence="3">DUF2851 domain-containing protein</fullName>
    </recommendedName>
</protein>
<evidence type="ECO:0000313" key="2">
    <source>
        <dbReference type="Proteomes" id="UP000366872"/>
    </source>
</evidence>
<sequence>MLHNMETCFPRSPAYRQMDSAGALRESSTPFRHFPYRERHIQCLWADPRNRPADLTTTDGEPVEVEHPGDWNLEAGPDFLNAALLVGKEKRRVCGDLEIHIHANAWNQHGHSHDPRYENVRFHIVYFQGVEIPGLVQIPLQEPLASDPKFSFDNIDLTAFPYSIPSGTFPLLGMDPDRKTEFLESAGEERLRLKAERLVLSIQTKEPEQVLWEELLAALGYKNNKAPFRQLATALPLARIRSLATSPDEAYALLIGLSGLLPTNPDPKWTPETKTFIRTIWDFWWKQPEELKELAFFKSAWTLAGIRPANHPVRRLMAAAHYAFNTQQLLEHWNLLTQFPTNQWTTHIGWKTKCKPTALVGQSRANAIITNILVPFQAANGATELNLGKLPVEPSNSIIRQTAFTLFGPDHTAKVYKSALARQGLIQIFHDYLITHRLDELNERT</sequence>
<proteinExistence type="predicted"/>
<evidence type="ECO:0008006" key="3">
    <source>
        <dbReference type="Google" id="ProtNLM"/>
    </source>
</evidence>
<dbReference type="AlphaFoldDB" id="A0A6C2U4N4"/>
<dbReference type="Proteomes" id="UP000366872">
    <property type="component" value="Unassembled WGS sequence"/>
</dbReference>
<gene>
    <name evidence="1" type="ORF">PDESU_03358</name>
</gene>
<evidence type="ECO:0000313" key="1">
    <source>
        <dbReference type="EMBL" id="VGO14789.1"/>
    </source>
</evidence>
<dbReference type="Pfam" id="PF11013">
    <property type="entry name" value="DUF2851"/>
    <property type="match status" value="1"/>
</dbReference>
<dbReference type="EMBL" id="CAAHFG010000002">
    <property type="protein sequence ID" value="VGO14789.1"/>
    <property type="molecule type" value="Genomic_DNA"/>
</dbReference>
<reference evidence="1 2" key="1">
    <citation type="submission" date="2019-04" db="EMBL/GenBank/DDBJ databases">
        <authorList>
            <person name="Van Vliet M D."/>
        </authorList>
    </citation>
    <scope>NUCLEOTIDE SEQUENCE [LARGE SCALE GENOMIC DNA]</scope>
    <source>
        <strain evidence="1 2">F1</strain>
    </source>
</reference>
<dbReference type="InterPro" id="IPR021272">
    <property type="entry name" value="DUF2851"/>
</dbReference>
<name>A0A6C2U4N4_PONDE</name>
<organism evidence="1 2">
    <name type="scientific">Pontiella desulfatans</name>
    <dbReference type="NCBI Taxonomy" id="2750659"/>
    <lineage>
        <taxon>Bacteria</taxon>
        <taxon>Pseudomonadati</taxon>
        <taxon>Kiritimatiellota</taxon>
        <taxon>Kiritimatiellia</taxon>
        <taxon>Kiritimatiellales</taxon>
        <taxon>Pontiellaceae</taxon>
        <taxon>Pontiella</taxon>
    </lineage>
</organism>